<dbReference type="KEGG" id="cre:CHLRE_12g533100v5"/>
<evidence type="ECO:0000313" key="4">
    <source>
        <dbReference type="Proteomes" id="UP000006906"/>
    </source>
</evidence>
<gene>
    <name evidence="3" type="ORF">CHLRE_12g533100v5</name>
</gene>
<dbReference type="InterPro" id="IPR010895">
    <property type="entry name" value="CHRD"/>
</dbReference>
<dbReference type="InParanoid" id="A0A2K3D4Y5"/>
<feature type="domain" description="CHRD" evidence="2">
    <location>
        <begin position="40"/>
        <end position="179"/>
    </location>
</feature>
<dbReference type="Proteomes" id="UP000006906">
    <property type="component" value="Chromosome 12"/>
</dbReference>
<feature type="chain" id="PRO_5014444211" description="CHRD domain-containing protein" evidence="1">
    <location>
        <begin position="26"/>
        <end position="196"/>
    </location>
</feature>
<dbReference type="RefSeq" id="XP_001693012.2">
    <property type="nucleotide sequence ID" value="XM_001692960.2"/>
</dbReference>
<keyword evidence="1" id="KW-0732">Signal</keyword>
<protein>
    <recommendedName>
        <fullName evidence="2">CHRD domain-containing protein</fullName>
    </recommendedName>
</protein>
<accession>A0A2K3D4Y5</accession>
<dbReference type="EMBL" id="CM008973">
    <property type="protein sequence ID" value="PNW75596.1"/>
    <property type="molecule type" value="Genomic_DNA"/>
</dbReference>
<dbReference type="PaxDb" id="3055-EDP03581"/>
<keyword evidence="4" id="KW-1185">Reference proteome</keyword>
<dbReference type="AlphaFoldDB" id="A0A2K3D4Y5"/>
<dbReference type="ExpressionAtlas" id="A0A2K3D4Y5">
    <property type="expression patterns" value="baseline"/>
</dbReference>
<reference evidence="3 4" key="1">
    <citation type="journal article" date="2007" name="Science">
        <title>The Chlamydomonas genome reveals the evolution of key animal and plant functions.</title>
        <authorList>
            <person name="Merchant S.S."/>
            <person name="Prochnik S.E."/>
            <person name="Vallon O."/>
            <person name="Harris E.H."/>
            <person name="Karpowicz S.J."/>
            <person name="Witman G.B."/>
            <person name="Terry A."/>
            <person name="Salamov A."/>
            <person name="Fritz-Laylin L.K."/>
            <person name="Marechal-Drouard L."/>
            <person name="Marshall W.F."/>
            <person name="Qu L.H."/>
            <person name="Nelson D.R."/>
            <person name="Sanderfoot A.A."/>
            <person name="Spalding M.H."/>
            <person name="Kapitonov V.V."/>
            <person name="Ren Q."/>
            <person name="Ferris P."/>
            <person name="Lindquist E."/>
            <person name="Shapiro H."/>
            <person name="Lucas S.M."/>
            <person name="Grimwood J."/>
            <person name="Schmutz J."/>
            <person name="Cardol P."/>
            <person name="Cerutti H."/>
            <person name="Chanfreau G."/>
            <person name="Chen C.L."/>
            <person name="Cognat V."/>
            <person name="Croft M.T."/>
            <person name="Dent R."/>
            <person name="Dutcher S."/>
            <person name="Fernandez E."/>
            <person name="Fukuzawa H."/>
            <person name="Gonzalez-Ballester D."/>
            <person name="Gonzalez-Halphen D."/>
            <person name="Hallmann A."/>
            <person name="Hanikenne M."/>
            <person name="Hippler M."/>
            <person name="Inwood W."/>
            <person name="Jabbari K."/>
            <person name="Kalanon M."/>
            <person name="Kuras R."/>
            <person name="Lefebvre P.A."/>
            <person name="Lemaire S.D."/>
            <person name="Lobanov A.V."/>
            <person name="Lohr M."/>
            <person name="Manuell A."/>
            <person name="Meier I."/>
            <person name="Mets L."/>
            <person name="Mittag M."/>
            <person name="Mittelmeier T."/>
            <person name="Moroney J.V."/>
            <person name="Moseley J."/>
            <person name="Napoli C."/>
            <person name="Nedelcu A.M."/>
            <person name="Niyogi K."/>
            <person name="Novoselov S.V."/>
            <person name="Paulsen I.T."/>
            <person name="Pazour G."/>
            <person name="Purton S."/>
            <person name="Ral J.P."/>
            <person name="Riano-Pachon D.M."/>
            <person name="Riekhof W."/>
            <person name="Rymarquis L."/>
            <person name="Schroda M."/>
            <person name="Stern D."/>
            <person name="Umen J."/>
            <person name="Willows R."/>
            <person name="Wilson N."/>
            <person name="Zimmer S.L."/>
            <person name="Allmer J."/>
            <person name="Balk J."/>
            <person name="Bisova K."/>
            <person name="Chen C.J."/>
            <person name="Elias M."/>
            <person name="Gendler K."/>
            <person name="Hauser C."/>
            <person name="Lamb M.R."/>
            <person name="Ledford H."/>
            <person name="Long J.C."/>
            <person name="Minagawa J."/>
            <person name="Page M.D."/>
            <person name="Pan J."/>
            <person name="Pootakham W."/>
            <person name="Roje S."/>
            <person name="Rose A."/>
            <person name="Stahlberg E."/>
            <person name="Terauchi A.M."/>
            <person name="Yang P."/>
            <person name="Ball S."/>
            <person name="Bowler C."/>
            <person name="Dieckmann C.L."/>
            <person name="Gladyshev V.N."/>
            <person name="Green P."/>
            <person name="Jorgensen R."/>
            <person name="Mayfield S."/>
            <person name="Mueller-Roeber B."/>
            <person name="Rajamani S."/>
            <person name="Sayre R.T."/>
            <person name="Brokstein P."/>
            <person name="Dubchak I."/>
            <person name="Goodstein D."/>
            <person name="Hornick L."/>
            <person name="Huang Y.W."/>
            <person name="Jhaveri J."/>
            <person name="Luo Y."/>
            <person name="Martinez D."/>
            <person name="Ngau W.C."/>
            <person name="Otillar B."/>
            <person name="Poliakov A."/>
            <person name="Porter A."/>
            <person name="Szajkowski L."/>
            <person name="Werner G."/>
            <person name="Zhou K."/>
            <person name="Grigoriev I.V."/>
            <person name="Rokhsar D.S."/>
            <person name="Grossman A.R."/>
        </authorList>
    </citation>
    <scope>NUCLEOTIDE SEQUENCE [LARGE SCALE GENOMIC DNA]</scope>
    <source>
        <strain evidence="4">CC-503</strain>
    </source>
</reference>
<proteinExistence type="predicted"/>
<dbReference type="Pfam" id="PF07452">
    <property type="entry name" value="CHRD"/>
    <property type="match status" value="1"/>
</dbReference>
<dbReference type="OrthoDB" id="532314at2759"/>
<sequence length="196" mass="20531">MAPKTLLILACVLVATSSFTPCVLAKPKGPKLPKSPPGTVVAVAKLSAAPNKTTSGKGYLNLFLVRPDIGPSYFNLILEGSMKGVTMAHIHVANKTANNPIRLGLFPKVTAPMSPVLLNPPLTYKGTVNFTASFNATDLGYWGSAGPTDFLIQLGAGDLYVNVHTVANPGGEVQGAFTCQQPCRWPVCSALPGRPC</sequence>
<feature type="signal peptide" evidence="1">
    <location>
        <begin position="1"/>
        <end position="25"/>
    </location>
</feature>
<dbReference type="GeneID" id="5718539"/>
<evidence type="ECO:0000259" key="2">
    <source>
        <dbReference type="SMART" id="SM00754"/>
    </source>
</evidence>
<dbReference type="Gramene" id="PNW75596">
    <property type="protein sequence ID" value="PNW75596"/>
    <property type="gene ID" value="CHLRE_12g533100v5"/>
</dbReference>
<evidence type="ECO:0000313" key="3">
    <source>
        <dbReference type="EMBL" id="PNW75596.1"/>
    </source>
</evidence>
<evidence type="ECO:0000256" key="1">
    <source>
        <dbReference type="SAM" id="SignalP"/>
    </source>
</evidence>
<dbReference type="SMART" id="SM00754">
    <property type="entry name" value="CHRD"/>
    <property type="match status" value="1"/>
</dbReference>
<name>A0A2K3D4Y5_CHLRE</name>
<dbReference type="OMA" id="WPRERDG"/>
<organism evidence="3 4">
    <name type="scientific">Chlamydomonas reinhardtii</name>
    <name type="common">Chlamydomonas smithii</name>
    <dbReference type="NCBI Taxonomy" id="3055"/>
    <lineage>
        <taxon>Eukaryota</taxon>
        <taxon>Viridiplantae</taxon>
        <taxon>Chlorophyta</taxon>
        <taxon>core chlorophytes</taxon>
        <taxon>Chlorophyceae</taxon>
        <taxon>CS clade</taxon>
        <taxon>Chlamydomonadales</taxon>
        <taxon>Chlamydomonadaceae</taxon>
        <taxon>Chlamydomonas</taxon>
    </lineage>
</organism>